<dbReference type="EMBL" id="CP014135">
    <property type="protein sequence ID" value="AMB86687.1"/>
    <property type="molecule type" value="Genomic_DNA"/>
</dbReference>
<reference evidence="1 2" key="1">
    <citation type="submission" date="2016-01" db="EMBL/GenBank/DDBJ databases">
        <authorList>
            <person name="McClelland M."/>
            <person name="Jain A."/>
            <person name="Saraogi P."/>
            <person name="Mendelson R."/>
            <person name="Westerman R."/>
            <person name="SanMiguel P."/>
            <person name="Csonka L."/>
        </authorList>
    </citation>
    <scope>NUCLEOTIDE SEQUENCE [LARGE SCALE GENOMIC DNA]</scope>
    <source>
        <strain evidence="1 2">NCPPB 2472</strain>
    </source>
</reference>
<keyword evidence="2" id="KW-1185">Reference proteome</keyword>
<dbReference type="Proteomes" id="UP000063229">
    <property type="component" value="Chromosome"/>
</dbReference>
<proteinExistence type="predicted"/>
<dbReference type="AlphaFoldDB" id="A0A0X1T3K8"/>
<gene>
    <name evidence="1" type="ORF">AWM79_15795</name>
</gene>
<protein>
    <submittedName>
        <fullName evidence="1">Uncharacterized protein</fullName>
    </submittedName>
</protein>
<accession>A0A0X1T3K8</accession>
<evidence type="ECO:0000313" key="1">
    <source>
        <dbReference type="EMBL" id="AMB86687.1"/>
    </source>
</evidence>
<evidence type="ECO:0000313" key="2">
    <source>
        <dbReference type="Proteomes" id="UP000063229"/>
    </source>
</evidence>
<name>A0A0X1T3K8_PSEAA</name>
<organism evidence="1 2">
    <name type="scientific">Pseudomonas agarici</name>
    <dbReference type="NCBI Taxonomy" id="46677"/>
    <lineage>
        <taxon>Bacteria</taxon>
        <taxon>Pseudomonadati</taxon>
        <taxon>Pseudomonadota</taxon>
        <taxon>Gammaproteobacteria</taxon>
        <taxon>Pseudomonadales</taxon>
        <taxon>Pseudomonadaceae</taxon>
        <taxon>Pseudomonas</taxon>
    </lineage>
</organism>
<sequence length="77" mass="8138">MSQAACSILALSCGFSAKHTAGRYFTHFIGEPTMTQRLNYFDAAPRGYIALGGVKTYVQGCGLPPGARGHEEASNGQ</sequence>
<dbReference type="KEGG" id="pagb:AWM79_15795"/>